<sequence length="130" mass="14912">MKIAIPVKDENLRFFPNAGHTPKFAIFSMSGSSMFKSFKLEEIKNNPRTDLDHEHPEEEHACEHDHDDLEHIEQHNKMGRTLKECNYVVVKTACKNTAKSFTSEGIKVVKYNGESFLADEILKEVSSKFI</sequence>
<name>A0A4Q0XVX4_9BACT</name>
<protein>
    <recommendedName>
        <fullName evidence="3">Dinitrogenase iron-molybdenum cofactor biosynthesis domain-containing protein</fullName>
    </recommendedName>
</protein>
<dbReference type="InterPro" id="IPR036105">
    <property type="entry name" value="DiNase_FeMo-co_biosyn_sf"/>
</dbReference>
<dbReference type="EMBL" id="PDKO01000017">
    <property type="protein sequence ID" value="RXJ61313.1"/>
    <property type="molecule type" value="Genomic_DNA"/>
</dbReference>
<comment type="caution">
    <text evidence="1">The sequence shown here is derived from an EMBL/GenBank/DDBJ whole genome shotgun (WGS) entry which is preliminary data.</text>
</comment>
<dbReference type="SUPFAM" id="SSF53146">
    <property type="entry name" value="Nitrogenase accessory factor-like"/>
    <property type="match status" value="1"/>
</dbReference>
<keyword evidence="2" id="KW-1185">Reference proteome</keyword>
<dbReference type="Gene3D" id="3.30.420.130">
    <property type="entry name" value="Dinitrogenase iron-molybdenum cofactor biosynthesis domain"/>
    <property type="match status" value="1"/>
</dbReference>
<evidence type="ECO:0008006" key="3">
    <source>
        <dbReference type="Google" id="ProtNLM"/>
    </source>
</evidence>
<reference evidence="1 2" key="1">
    <citation type="submission" date="2017-10" db="EMBL/GenBank/DDBJ databases">
        <title>Genomics of the genus Arcobacter.</title>
        <authorList>
            <person name="Perez-Cataluna A."/>
            <person name="Figueras M.J."/>
        </authorList>
    </citation>
    <scope>NUCLEOTIDE SEQUENCE [LARGE SCALE GENOMIC DNA]</scope>
    <source>
        <strain evidence="1 2">DSM 24636</strain>
    </source>
</reference>
<dbReference type="RefSeq" id="WP_044415560.1">
    <property type="nucleotide sequence ID" value="NZ_CP041070.1"/>
</dbReference>
<gene>
    <name evidence="1" type="ORF">CRV06_14175</name>
</gene>
<evidence type="ECO:0000313" key="2">
    <source>
        <dbReference type="Proteomes" id="UP000290191"/>
    </source>
</evidence>
<organism evidence="1 2">
    <name type="scientific">Halarcobacter anaerophilus</name>
    <dbReference type="NCBI Taxonomy" id="877500"/>
    <lineage>
        <taxon>Bacteria</taxon>
        <taxon>Pseudomonadati</taxon>
        <taxon>Campylobacterota</taxon>
        <taxon>Epsilonproteobacteria</taxon>
        <taxon>Campylobacterales</taxon>
        <taxon>Arcobacteraceae</taxon>
        <taxon>Halarcobacter</taxon>
    </lineage>
</organism>
<dbReference type="OrthoDB" id="5344024at2"/>
<dbReference type="AlphaFoldDB" id="A0A4Q0XVX4"/>
<accession>A0A4Q0XVX4</accession>
<dbReference type="STRING" id="877500.GCA_000935065_00659"/>
<dbReference type="Proteomes" id="UP000290191">
    <property type="component" value="Unassembled WGS sequence"/>
</dbReference>
<evidence type="ECO:0000313" key="1">
    <source>
        <dbReference type="EMBL" id="RXJ61313.1"/>
    </source>
</evidence>
<proteinExistence type="predicted"/>